<keyword evidence="2" id="KW-1185">Reference proteome</keyword>
<evidence type="ECO:0000313" key="2">
    <source>
        <dbReference type="Proteomes" id="UP000501690"/>
    </source>
</evidence>
<sequence length="328" mass="36517">MKALHLAEQRLQNLFCCSYRRLQKHFSSSYQHVIGVVDNVEEKPSSKNVVFDLKDLSGASICCTLWDSYCLRLVSYWRESRETPYPAIILTQAKIKAASGPWPVSLSNCWNGSKLFMGDDISEPVSYTHLDVYKRQDGEEDPKCFPQDLDVLLGCTLAFKVKPQGNNRPASVMRVSTDREIIGHISSLLGQTEVMGIVEAKENCSDQSELRKDKSIAIEVGKRTSANESDVHTHTGSSLALELAECGDNAACDLSADTDSSLMCLSRTADLDPDVVLCVTPKKDLCTTSDNEDMQYIPENFMDFDLLEDLPLAQLSATKTMKIIKKEK</sequence>
<dbReference type="CDD" id="cd04481">
    <property type="entry name" value="RPA1_DBD_B_like"/>
    <property type="match status" value="1"/>
</dbReference>
<dbReference type="EMBL" id="CP039355">
    <property type="protein sequence ID" value="QCE15413.1"/>
    <property type="molecule type" value="Genomic_DNA"/>
</dbReference>
<dbReference type="Proteomes" id="UP000501690">
    <property type="component" value="Linkage Group LG11"/>
</dbReference>
<reference evidence="1 2" key="1">
    <citation type="submission" date="2019-04" db="EMBL/GenBank/DDBJ databases">
        <title>An improved genome assembly and genetic linkage map for asparagus bean, Vigna unguiculata ssp. sesquipedialis.</title>
        <authorList>
            <person name="Xia Q."/>
            <person name="Zhang R."/>
            <person name="Dong Y."/>
        </authorList>
    </citation>
    <scope>NUCLEOTIDE SEQUENCE [LARGE SCALE GENOMIC DNA]</scope>
    <source>
        <tissue evidence="1">Leaf</tissue>
    </source>
</reference>
<dbReference type="AlphaFoldDB" id="A0A4D6NNJ7"/>
<dbReference type="Gene3D" id="2.40.50.140">
    <property type="entry name" value="Nucleic acid-binding proteins"/>
    <property type="match status" value="1"/>
</dbReference>
<gene>
    <name evidence="1" type="ORF">DEO72_LG11g2424</name>
</gene>
<dbReference type="InterPro" id="IPR012340">
    <property type="entry name" value="NA-bd_OB-fold"/>
</dbReference>
<protein>
    <submittedName>
        <fullName evidence="1">Nucleic acid-binding</fullName>
    </submittedName>
</protein>
<accession>A0A4D6NNJ7</accession>
<name>A0A4D6NNJ7_VIGUN</name>
<proteinExistence type="predicted"/>
<evidence type="ECO:0000313" key="1">
    <source>
        <dbReference type="EMBL" id="QCE15413.1"/>
    </source>
</evidence>
<organism evidence="1 2">
    <name type="scientific">Vigna unguiculata</name>
    <name type="common">Cowpea</name>
    <dbReference type="NCBI Taxonomy" id="3917"/>
    <lineage>
        <taxon>Eukaryota</taxon>
        <taxon>Viridiplantae</taxon>
        <taxon>Streptophyta</taxon>
        <taxon>Embryophyta</taxon>
        <taxon>Tracheophyta</taxon>
        <taxon>Spermatophyta</taxon>
        <taxon>Magnoliopsida</taxon>
        <taxon>eudicotyledons</taxon>
        <taxon>Gunneridae</taxon>
        <taxon>Pentapetalae</taxon>
        <taxon>rosids</taxon>
        <taxon>fabids</taxon>
        <taxon>Fabales</taxon>
        <taxon>Fabaceae</taxon>
        <taxon>Papilionoideae</taxon>
        <taxon>50 kb inversion clade</taxon>
        <taxon>NPAAA clade</taxon>
        <taxon>indigoferoid/millettioid clade</taxon>
        <taxon>Phaseoleae</taxon>
        <taxon>Vigna</taxon>
    </lineage>
</organism>